<feature type="non-terminal residue" evidence="1">
    <location>
        <position position="146"/>
    </location>
</feature>
<evidence type="ECO:0000313" key="1">
    <source>
        <dbReference type="EMBL" id="JAS49274.1"/>
    </source>
</evidence>
<protein>
    <recommendedName>
        <fullName evidence="2">Endonuclease/exonuclease/phosphatase domain-containing protein</fullName>
    </recommendedName>
</protein>
<feature type="non-terminal residue" evidence="1">
    <location>
        <position position="1"/>
    </location>
</feature>
<gene>
    <name evidence="1" type="ORF">g.44392</name>
</gene>
<accession>A0A1B6FGL2</accession>
<reference evidence="1" key="1">
    <citation type="submission" date="2015-11" db="EMBL/GenBank/DDBJ databases">
        <title>De novo transcriptome assembly of four potential Pierce s Disease insect vectors from Arizona vineyards.</title>
        <authorList>
            <person name="Tassone E.E."/>
        </authorList>
    </citation>
    <scope>NUCLEOTIDE SEQUENCE</scope>
</reference>
<sequence length="146" mass="16953">IDNILTLKLKSQTETALMNLELGISDHRALFINLTENLNLNKKNGEQKSKRRLFSNKNIANFVNIVEEINWDVSDRNDCVTNNSNFFGCFLNAFEEAFPLKFYTKKNSLKNKTWITKGIKVSSIKKRELSRMVKHSSDESFINYVK</sequence>
<organism evidence="1">
    <name type="scientific">Cuerna arida</name>
    <dbReference type="NCBI Taxonomy" id="1464854"/>
    <lineage>
        <taxon>Eukaryota</taxon>
        <taxon>Metazoa</taxon>
        <taxon>Ecdysozoa</taxon>
        <taxon>Arthropoda</taxon>
        <taxon>Hexapoda</taxon>
        <taxon>Insecta</taxon>
        <taxon>Pterygota</taxon>
        <taxon>Neoptera</taxon>
        <taxon>Paraneoptera</taxon>
        <taxon>Hemiptera</taxon>
        <taxon>Auchenorrhyncha</taxon>
        <taxon>Membracoidea</taxon>
        <taxon>Cicadellidae</taxon>
        <taxon>Cicadellinae</taxon>
        <taxon>Proconiini</taxon>
        <taxon>Cuerna</taxon>
    </lineage>
</organism>
<evidence type="ECO:0008006" key="2">
    <source>
        <dbReference type="Google" id="ProtNLM"/>
    </source>
</evidence>
<proteinExistence type="predicted"/>
<dbReference type="AlphaFoldDB" id="A0A1B6FGL2"/>
<name>A0A1B6FGL2_9HEMI</name>
<dbReference type="EMBL" id="GECZ01020495">
    <property type="protein sequence ID" value="JAS49274.1"/>
    <property type="molecule type" value="Transcribed_RNA"/>
</dbReference>